<evidence type="ECO:0000313" key="1">
    <source>
        <dbReference type="EMBL" id="AMP05469.1"/>
    </source>
</evidence>
<protein>
    <submittedName>
        <fullName evidence="1">Uncharacterized protein</fullName>
    </submittedName>
</protein>
<proteinExistence type="predicted"/>
<dbReference type="EMBL" id="CP013234">
    <property type="protein sequence ID" value="AMP05469.1"/>
    <property type="molecule type" value="Genomic_DNA"/>
</dbReference>
<dbReference type="AlphaFoldDB" id="A0A127Q5Y1"/>
<dbReference type="KEGG" id="cpra:CPter91_3134"/>
<sequence length="37" mass="4604">MYSWMRFTTFTMKSLLKGKDWLRLLCRQSYRIILTKS</sequence>
<organism evidence="1 2">
    <name type="scientific">Collimonas pratensis</name>
    <dbReference type="NCBI Taxonomy" id="279113"/>
    <lineage>
        <taxon>Bacteria</taxon>
        <taxon>Pseudomonadati</taxon>
        <taxon>Pseudomonadota</taxon>
        <taxon>Betaproteobacteria</taxon>
        <taxon>Burkholderiales</taxon>
        <taxon>Oxalobacteraceae</taxon>
        <taxon>Collimonas</taxon>
    </lineage>
</organism>
<reference evidence="1 2" key="1">
    <citation type="submission" date="2015-11" db="EMBL/GenBank/DDBJ databases">
        <title>Exploring the genomic traits of fungus-feeding bacterial genus Collimonas.</title>
        <authorList>
            <person name="Song C."/>
            <person name="Schmidt R."/>
            <person name="de Jager V."/>
            <person name="Krzyzanowska D."/>
            <person name="Jongedijk E."/>
            <person name="Cankar K."/>
            <person name="Beekwilder J."/>
            <person name="van Veen A."/>
            <person name="de Boer W."/>
            <person name="van Veen J.A."/>
            <person name="Garbeva P."/>
        </authorList>
    </citation>
    <scope>NUCLEOTIDE SEQUENCE [LARGE SCALE GENOMIC DNA]</scope>
    <source>
        <strain evidence="1 2">Ter91</strain>
    </source>
</reference>
<evidence type="ECO:0000313" key="2">
    <source>
        <dbReference type="Proteomes" id="UP000074561"/>
    </source>
</evidence>
<accession>A0A127Q5Y1</accession>
<dbReference type="Proteomes" id="UP000074561">
    <property type="component" value="Chromosome"/>
</dbReference>
<name>A0A127Q5Y1_9BURK</name>
<gene>
    <name evidence="1" type="ORF">CPter91_3134</name>
</gene>